<organism evidence="1 2">
    <name type="scientific">Colocasia esculenta</name>
    <name type="common">Wild taro</name>
    <name type="synonym">Arum esculentum</name>
    <dbReference type="NCBI Taxonomy" id="4460"/>
    <lineage>
        <taxon>Eukaryota</taxon>
        <taxon>Viridiplantae</taxon>
        <taxon>Streptophyta</taxon>
        <taxon>Embryophyta</taxon>
        <taxon>Tracheophyta</taxon>
        <taxon>Spermatophyta</taxon>
        <taxon>Magnoliopsida</taxon>
        <taxon>Liliopsida</taxon>
        <taxon>Araceae</taxon>
        <taxon>Aroideae</taxon>
        <taxon>Colocasieae</taxon>
        <taxon>Colocasia</taxon>
    </lineage>
</organism>
<dbReference type="EMBL" id="NMUH01006542">
    <property type="protein sequence ID" value="MQM15503.1"/>
    <property type="molecule type" value="Genomic_DNA"/>
</dbReference>
<evidence type="ECO:0000313" key="2">
    <source>
        <dbReference type="Proteomes" id="UP000652761"/>
    </source>
</evidence>
<keyword evidence="2" id="KW-1185">Reference proteome</keyword>
<gene>
    <name evidence="1" type="ORF">Taro_048448</name>
</gene>
<evidence type="ECO:0000313" key="1">
    <source>
        <dbReference type="EMBL" id="MQM15503.1"/>
    </source>
</evidence>
<accession>A0A843WVV6</accession>
<dbReference type="AlphaFoldDB" id="A0A843WVV6"/>
<reference evidence="1" key="1">
    <citation type="submission" date="2017-07" db="EMBL/GenBank/DDBJ databases">
        <title>Taro Niue Genome Assembly and Annotation.</title>
        <authorList>
            <person name="Atibalentja N."/>
            <person name="Keating K."/>
            <person name="Fields C.J."/>
        </authorList>
    </citation>
    <scope>NUCLEOTIDE SEQUENCE</scope>
    <source>
        <strain evidence="1">Niue_2</strain>
        <tissue evidence="1">Leaf</tissue>
    </source>
</reference>
<dbReference type="Proteomes" id="UP000652761">
    <property type="component" value="Unassembled WGS sequence"/>
</dbReference>
<name>A0A843WVV6_COLES</name>
<proteinExistence type="predicted"/>
<comment type="caution">
    <text evidence="1">The sequence shown here is derived from an EMBL/GenBank/DDBJ whole genome shotgun (WGS) entry which is preliminary data.</text>
</comment>
<protein>
    <submittedName>
        <fullName evidence="1">Uncharacterized protein</fullName>
    </submittedName>
</protein>
<sequence>MRFTWAVVVVNWELTGGLIMGFGQSLVPATTVVVATVEGVVEMDQLLGPVDNSILYVQEGHRSQLVYSGQETKFLKCWEHHRSLGGWLVDPCIILIDEGMPDAQSTVAVDCYFARAVDRSCCLRCDHPVKSSRPLLRADVGIAKADFADSKVAIRNADSEAGIAYADSMLASSLPVAKLPTWQLGDYFGN</sequence>